<dbReference type="GO" id="GO:0007268">
    <property type="term" value="P:chemical synaptic transmission"/>
    <property type="evidence" value="ECO:0007669"/>
    <property type="project" value="InterPro"/>
</dbReference>
<dbReference type="GO" id="GO:0097539">
    <property type="term" value="C:ciliary transition fiber"/>
    <property type="evidence" value="ECO:0007669"/>
    <property type="project" value="TreeGrafter"/>
</dbReference>
<dbReference type="GO" id="GO:0060271">
    <property type="term" value="P:cilium assembly"/>
    <property type="evidence" value="ECO:0007669"/>
    <property type="project" value="InterPro"/>
</dbReference>
<proteinExistence type="predicted"/>
<feature type="coiled-coil region" evidence="1">
    <location>
        <begin position="522"/>
        <end position="685"/>
    </location>
</feature>
<evidence type="ECO:0000313" key="4">
    <source>
        <dbReference type="RefSeq" id="XP_032816168.1"/>
    </source>
</evidence>
<evidence type="ECO:0000313" key="3">
    <source>
        <dbReference type="Proteomes" id="UP001318040"/>
    </source>
</evidence>
<dbReference type="GO" id="GO:0045202">
    <property type="term" value="C:synapse"/>
    <property type="evidence" value="ECO:0007669"/>
    <property type="project" value="GOC"/>
</dbReference>
<dbReference type="GO" id="GO:0005814">
    <property type="term" value="C:centriole"/>
    <property type="evidence" value="ECO:0007669"/>
    <property type="project" value="InterPro"/>
</dbReference>
<organism evidence="3 4">
    <name type="scientific">Petromyzon marinus</name>
    <name type="common">Sea lamprey</name>
    <dbReference type="NCBI Taxonomy" id="7757"/>
    <lineage>
        <taxon>Eukaryota</taxon>
        <taxon>Metazoa</taxon>
        <taxon>Chordata</taxon>
        <taxon>Craniata</taxon>
        <taxon>Vertebrata</taxon>
        <taxon>Cyclostomata</taxon>
        <taxon>Hyperoartia</taxon>
        <taxon>Petromyzontiformes</taxon>
        <taxon>Petromyzontidae</taxon>
        <taxon>Petromyzon</taxon>
    </lineage>
</organism>
<feature type="coiled-coil region" evidence="1">
    <location>
        <begin position="317"/>
        <end position="381"/>
    </location>
</feature>
<dbReference type="AlphaFoldDB" id="A0AAJ7TGE2"/>
<feature type="coiled-coil region" evidence="1">
    <location>
        <begin position="430"/>
        <end position="478"/>
    </location>
</feature>
<accession>A0AAJ7TGE2</accession>
<keyword evidence="1" id="KW-0175">Coiled coil</keyword>
<sequence length="808" mass="92579">MATRYARYGATHSFIRSFVAFRSRWDDDDCATRSLRVRLVRKTLAMFSKDKSKWEFKHVCAGLGPALTLAPLPAVPISPSPRVPENILRRKPRSALAAAVFVSSMTGRVVGMPLANLQSQRPRSWSFSDTDSIVEPYGPTGQYLDRVEVPLSDGEETSRSQAVESRAETMSPDVDSQGNLGESSAIRQDLSEMYARPNKNKHAEVAEVTEAISSEGHSNTQQAQKPKKKRQPEMNPKVTVNTPRDEERPADALSGSVPDDVATLKGMVYRLNVLLSRYQATFRPLTKEERKKKANGLCFKGPLPPWLVDVQHMPPLLLEYDKELQQKEEMIRNYEEELHALREQMKGNRRVAGRGVGEESNDRAQEEVVSLNEMVRRLNVLLSRYQATFRPLTRDENKTPNVLRFKGPIPPWLVDVRTLSPLILEYDIVLQEKEEIISLFKEELQALRTRTEKLADENEELQLKLQKLLAESEERAEERRLMREQAQLVVEENKVLLDQLGLQRRAHGEACEDTRRKHESAMGEMTRLLVAKQDERDALEQDLASERRLRAQLTERLAGRISKEEHEHLVASLTRELKEEVDRHMADEQLLKERLVEAQAEARRQTLDNAELSADNKELTNELNLIKKNLRSVQQAANTLTRQVEEARDVDETATLHLSAMVRVAKNARREKSKAKRLAKTIADEYRLTLKELIKRSSDDGEQPEKLQDSNKQMLVSMEKLSQSLTQQERDTADKRLIYEQKIRKLQFLLQQRQCSLDEVTAQERQLQTDLDVVFKIKTREDAHLQSILWDTLGQEAYGDSPSPTQRS</sequence>
<feature type="compositionally biased region" description="Polar residues" evidence="2">
    <location>
        <begin position="211"/>
        <end position="220"/>
    </location>
</feature>
<gene>
    <name evidence="4" type="primary">LOC116945755</name>
</gene>
<dbReference type="GO" id="GO:0007005">
    <property type="term" value="P:mitochondrion organization"/>
    <property type="evidence" value="ECO:0007669"/>
    <property type="project" value="InterPro"/>
</dbReference>
<evidence type="ECO:0000256" key="1">
    <source>
        <dbReference type="SAM" id="Coils"/>
    </source>
</evidence>
<reference evidence="4" key="1">
    <citation type="submission" date="2025-08" db="UniProtKB">
        <authorList>
            <consortium name="RefSeq"/>
        </authorList>
    </citation>
    <scope>IDENTIFICATION</scope>
    <source>
        <tissue evidence="4">Sperm</tissue>
    </source>
</reference>
<dbReference type="KEGG" id="pmrn:116945755"/>
<name>A0AAJ7TGE2_PETMA</name>
<keyword evidence="3" id="KW-1185">Reference proteome</keyword>
<dbReference type="RefSeq" id="XP_032816168.1">
    <property type="nucleotide sequence ID" value="XM_032960277.1"/>
</dbReference>
<dbReference type="Proteomes" id="UP001318040">
    <property type="component" value="Chromosome 25"/>
</dbReference>
<feature type="region of interest" description="Disordered" evidence="2">
    <location>
        <begin position="211"/>
        <end position="258"/>
    </location>
</feature>
<feature type="region of interest" description="Disordered" evidence="2">
    <location>
        <begin position="152"/>
        <end position="181"/>
    </location>
</feature>
<evidence type="ECO:0000256" key="2">
    <source>
        <dbReference type="SAM" id="MobiDB-lite"/>
    </source>
</evidence>
<dbReference type="GeneID" id="116945755"/>
<dbReference type="PANTHER" id="PTHR36170:SF1">
    <property type="entry name" value="CENTROSOMAL PROTEIN OF 89 KDA"/>
    <property type="match status" value="1"/>
</dbReference>
<protein>
    <submittedName>
        <fullName evidence="4">Centrosomal protein of 89 kDa-like</fullName>
    </submittedName>
</protein>
<dbReference type="InterPro" id="IPR033545">
    <property type="entry name" value="CEP89"/>
</dbReference>
<dbReference type="PANTHER" id="PTHR36170">
    <property type="entry name" value="CENTROSOMAL PROTEIN OF 89 KDA"/>
    <property type="match status" value="1"/>
</dbReference>